<keyword evidence="3" id="KW-1185">Reference proteome</keyword>
<feature type="signal peptide" evidence="1">
    <location>
        <begin position="1"/>
        <end position="20"/>
    </location>
</feature>
<dbReference type="Pfam" id="PF13650">
    <property type="entry name" value="Asp_protease_2"/>
    <property type="match status" value="1"/>
</dbReference>
<name>A0A9X2P5U8_9BACT</name>
<dbReference type="InterPro" id="IPR021109">
    <property type="entry name" value="Peptidase_aspartic_dom_sf"/>
</dbReference>
<evidence type="ECO:0000256" key="1">
    <source>
        <dbReference type="SAM" id="SignalP"/>
    </source>
</evidence>
<keyword evidence="1" id="KW-0732">Signal</keyword>
<dbReference type="Gene3D" id="2.40.70.10">
    <property type="entry name" value="Acid Proteases"/>
    <property type="match status" value="1"/>
</dbReference>
<dbReference type="GO" id="GO:0008233">
    <property type="term" value="F:peptidase activity"/>
    <property type="evidence" value="ECO:0007669"/>
    <property type="project" value="UniProtKB-KW"/>
</dbReference>
<accession>A0A9X2P5U8</accession>
<dbReference type="RefSeq" id="WP_258421504.1">
    <property type="nucleotide sequence ID" value="NZ_JANAEZ010000014.1"/>
</dbReference>
<dbReference type="Proteomes" id="UP001142175">
    <property type="component" value="Unassembled WGS sequence"/>
</dbReference>
<keyword evidence="2" id="KW-0378">Hydrolase</keyword>
<dbReference type="AlphaFoldDB" id="A0A9X2P5U8"/>
<proteinExistence type="predicted"/>
<keyword evidence="2" id="KW-0645">Protease</keyword>
<dbReference type="GO" id="GO:0006508">
    <property type="term" value="P:proteolysis"/>
    <property type="evidence" value="ECO:0007669"/>
    <property type="project" value="UniProtKB-KW"/>
</dbReference>
<organism evidence="2 3">
    <name type="scientific">Aquiflexum gelatinilyticum</name>
    <dbReference type="NCBI Taxonomy" id="2961943"/>
    <lineage>
        <taxon>Bacteria</taxon>
        <taxon>Pseudomonadati</taxon>
        <taxon>Bacteroidota</taxon>
        <taxon>Cytophagia</taxon>
        <taxon>Cytophagales</taxon>
        <taxon>Cyclobacteriaceae</taxon>
        <taxon>Aquiflexum</taxon>
    </lineage>
</organism>
<protein>
    <submittedName>
        <fullName evidence="2">Aspartyl protease family protein</fullName>
    </submittedName>
</protein>
<dbReference type="EMBL" id="JANSUY010000001">
    <property type="protein sequence ID" value="MCR9013604.1"/>
    <property type="molecule type" value="Genomic_DNA"/>
</dbReference>
<feature type="chain" id="PRO_5040987074" evidence="1">
    <location>
        <begin position="21"/>
        <end position="383"/>
    </location>
</feature>
<sequence>MKRFLIVFFALLILKSGETAECRTQSDSVYTLPFHIDAGLLVFKGQMNGVDTDFAFDTGASMGLANSLAEPAERLQVKGKKIKMRDSNKQVAKVPTGLTKEIRIGGVSFPKVRSLVNDMAYLYCMDYYLLGSDIISQLNWEIDFENMVIRFSKNPFPVENGWTDIPVYFFNKRPYVTVKFAGEEFENILIDTGYTHFFSFPANNPSIQDFLSLKDSLGLSNPDISSSMGALSIQTDSTRTILVDSLQIGENYFEKIPISFEPITGAKLGIGFFKTLGSSLVINNSESKYLLRMRKAVKFKDPIQVGVHYLEGKLVVMSKSIGAVPEDIMLSIGEEILSVNGRRAEDFEDSCDFMRWSFTNKPKSMTITKLDGTSLVFEPIRLK</sequence>
<dbReference type="SUPFAM" id="SSF50630">
    <property type="entry name" value="Acid proteases"/>
    <property type="match status" value="1"/>
</dbReference>
<evidence type="ECO:0000313" key="3">
    <source>
        <dbReference type="Proteomes" id="UP001142175"/>
    </source>
</evidence>
<gene>
    <name evidence="2" type="ORF">NU887_01090</name>
</gene>
<comment type="caution">
    <text evidence="2">The sequence shown here is derived from an EMBL/GenBank/DDBJ whole genome shotgun (WGS) entry which is preliminary data.</text>
</comment>
<evidence type="ECO:0000313" key="2">
    <source>
        <dbReference type="EMBL" id="MCR9013604.1"/>
    </source>
</evidence>
<reference evidence="2" key="1">
    <citation type="submission" date="2022-08" db="EMBL/GenBank/DDBJ databases">
        <authorList>
            <person name="Zhang D."/>
        </authorList>
    </citation>
    <scope>NUCLEOTIDE SEQUENCE</scope>
    <source>
        <strain evidence="2">XJ19-11</strain>
    </source>
</reference>